<name>A0A482XBP2_LAOST</name>
<feature type="domain" description="BHLH" evidence="2">
    <location>
        <begin position="73"/>
        <end position="129"/>
    </location>
</feature>
<dbReference type="PROSITE" id="PS50888">
    <property type="entry name" value="BHLH"/>
    <property type="match status" value="1"/>
</dbReference>
<reference evidence="3 4" key="1">
    <citation type="journal article" date="2017" name="Gigascience">
        <title>Genome sequence of the small brown planthopper, Laodelphax striatellus.</title>
        <authorList>
            <person name="Zhu J."/>
            <person name="Jiang F."/>
            <person name="Wang X."/>
            <person name="Yang P."/>
            <person name="Bao Y."/>
            <person name="Zhao W."/>
            <person name="Wang W."/>
            <person name="Lu H."/>
            <person name="Wang Q."/>
            <person name="Cui N."/>
            <person name="Li J."/>
            <person name="Chen X."/>
            <person name="Luo L."/>
            <person name="Yu J."/>
            <person name="Kang L."/>
            <person name="Cui F."/>
        </authorList>
    </citation>
    <scope>NUCLEOTIDE SEQUENCE [LARGE SCALE GENOMIC DNA]</scope>
    <source>
        <strain evidence="3">Lst14</strain>
    </source>
</reference>
<feature type="region of interest" description="Disordered" evidence="1">
    <location>
        <begin position="1"/>
        <end position="86"/>
    </location>
</feature>
<accession>A0A482XBP2</accession>
<dbReference type="InterPro" id="IPR050359">
    <property type="entry name" value="bHLH_transcription_factors"/>
</dbReference>
<feature type="compositionally biased region" description="Basic residues" evidence="1">
    <location>
        <begin position="56"/>
        <end position="65"/>
    </location>
</feature>
<dbReference type="SMART" id="SM00353">
    <property type="entry name" value="HLH"/>
    <property type="match status" value="1"/>
</dbReference>
<dbReference type="OrthoDB" id="10063280at2759"/>
<proteinExistence type="predicted"/>
<protein>
    <recommendedName>
        <fullName evidence="2">BHLH domain-containing protein</fullName>
    </recommendedName>
</protein>
<dbReference type="GO" id="GO:0003700">
    <property type="term" value="F:DNA-binding transcription factor activity"/>
    <property type="evidence" value="ECO:0007669"/>
    <property type="project" value="TreeGrafter"/>
</dbReference>
<dbReference type="GO" id="GO:0009653">
    <property type="term" value="P:anatomical structure morphogenesis"/>
    <property type="evidence" value="ECO:0007669"/>
    <property type="project" value="TreeGrafter"/>
</dbReference>
<dbReference type="EMBL" id="QKKF02013064">
    <property type="protein sequence ID" value="RZF43166.1"/>
    <property type="molecule type" value="Genomic_DNA"/>
</dbReference>
<dbReference type="SMR" id="A0A482XBP2"/>
<dbReference type="FunCoup" id="A0A482XBP2">
    <property type="interactions" value="7"/>
</dbReference>
<dbReference type="PANTHER" id="PTHR19290:SF147">
    <property type="entry name" value="HELIX-LOOP-HELIX PROTEIN DELILAH"/>
    <property type="match status" value="1"/>
</dbReference>
<dbReference type="AlphaFoldDB" id="A0A482XBP2"/>
<dbReference type="Gene3D" id="4.10.280.10">
    <property type="entry name" value="Helix-loop-helix DNA-binding domain"/>
    <property type="match status" value="1"/>
</dbReference>
<evidence type="ECO:0000259" key="2">
    <source>
        <dbReference type="PROSITE" id="PS50888"/>
    </source>
</evidence>
<dbReference type="GO" id="GO:0046983">
    <property type="term" value="F:protein dimerization activity"/>
    <property type="evidence" value="ECO:0007669"/>
    <property type="project" value="InterPro"/>
</dbReference>
<dbReference type="GO" id="GO:0005634">
    <property type="term" value="C:nucleus"/>
    <property type="evidence" value="ECO:0007669"/>
    <property type="project" value="TreeGrafter"/>
</dbReference>
<dbReference type="GO" id="GO:0045944">
    <property type="term" value="P:positive regulation of transcription by RNA polymerase II"/>
    <property type="evidence" value="ECO:0007669"/>
    <property type="project" value="TreeGrafter"/>
</dbReference>
<evidence type="ECO:0000313" key="3">
    <source>
        <dbReference type="EMBL" id="RZF43166.1"/>
    </source>
</evidence>
<dbReference type="SUPFAM" id="SSF47459">
    <property type="entry name" value="HLH, helix-loop-helix DNA-binding domain"/>
    <property type="match status" value="1"/>
</dbReference>
<dbReference type="CDD" id="cd11431">
    <property type="entry name" value="bHLH_TS_taxi_Dei"/>
    <property type="match status" value="1"/>
</dbReference>
<evidence type="ECO:0000256" key="1">
    <source>
        <dbReference type="SAM" id="MobiDB-lite"/>
    </source>
</evidence>
<evidence type="ECO:0000313" key="4">
    <source>
        <dbReference type="Proteomes" id="UP000291343"/>
    </source>
</evidence>
<dbReference type="InterPro" id="IPR036638">
    <property type="entry name" value="HLH_DNA-bd_sf"/>
</dbReference>
<dbReference type="Pfam" id="PF00010">
    <property type="entry name" value="HLH"/>
    <property type="match status" value="1"/>
</dbReference>
<organism evidence="3 4">
    <name type="scientific">Laodelphax striatellus</name>
    <name type="common">Small brown planthopper</name>
    <name type="synonym">Delphax striatella</name>
    <dbReference type="NCBI Taxonomy" id="195883"/>
    <lineage>
        <taxon>Eukaryota</taxon>
        <taxon>Metazoa</taxon>
        <taxon>Ecdysozoa</taxon>
        <taxon>Arthropoda</taxon>
        <taxon>Hexapoda</taxon>
        <taxon>Insecta</taxon>
        <taxon>Pterygota</taxon>
        <taxon>Neoptera</taxon>
        <taxon>Paraneoptera</taxon>
        <taxon>Hemiptera</taxon>
        <taxon>Auchenorrhyncha</taxon>
        <taxon>Fulgoroidea</taxon>
        <taxon>Delphacidae</taxon>
        <taxon>Criomorphinae</taxon>
        <taxon>Laodelphax</taxon>
    </lineage>
</organism>
<sequence>MDKLDTSDPNNNSRGIPSQPPIDSMNKSYSLRPRSSMRPHGDLTDDDVIMNDWRPRGRTKRRPKQKPAPLSKYRRKTANARERSRMREINEAFDTLRRAIPHLASENSHSEKLTKITTLRLAMKYIAALTQVLQDPEPESDLDSSGDYTFSLTPNSLSDHSDLYDQFLNASSTTSSTATNSCPFRSPSHDLTKFELSSSASLLPSSPTCYSFADAASASMLDLRQDCLTPTDDFGADLDSFVTSAVDFEELFAS</sequence>
<keyword evidence="4" id="KW-1185">Reference proteome</keyword>
<dbReference type="PANTHER" id="PTHR19290">
    <property type="entry name" value="BASIC HELIX-LOOP-HELIX PROTEIN NEUROGENIN-RELATED"/>
    <property type="match status" value="1"/>
</dbReference>
<feature type="compositionally biased region" description="Polar residues" evidence="1">
    <location>
        <begin position="7"/>
        <end position="16"/>
    </location>
</feature>
<dbReference type="Proteomes" id="UP000291343">
    <property type="component" value="Unassembled WGS sequence"/>
</dbReference>
<dbReference type="GO" id="GO:0070888">
    <property type="term" value="F:E-box binding"/>
    <property type="evidence" value="ECO:0007669"/>
    <property type="project" value="TreeGrafter"/>
</dbReference>
<dbReference type="InParanoid" id="A0A482XBP2"/>
<gene>
    <name evidence="3" type="ORF">LSTR_LSTR012852</name>
</gene>
<dbReference type="InterPro" id="IPR011598">
    <property type="entry name" value="bHLH_dom"/>
</dbReference>
<comment type="caution">
    <text evidence="3">The sequence shown here is derived from an EMBL/GenBank/DDBJ whole genome shotgun (WGS) entry which is preliminary data.</text>
</comment>